<dbReference type="CDD" id="cd06530">
    <property type="entry name" value="S26_SPase_I"/>
    <property type="match status" value="1"/>
</dbReference>
<reference evidence="8 9" key="1">
    <citation type="submission" date="2016-10" db="EMBL/GenBank/DDBJ databases">
        <authorList>
            <person name="de Groot N.N."/>
        </authorList>
    </citation>
    <scope>NUCLEOTIDE SEQUENCE [LARGE SCALE GENOMIC DNA]</scope>
    <source>
        <strain evidence="8 9">StLB037</strain>
    </source>
</reference>
<feature type="transmembrane region" description="Helical" evidence="7">
    <location>
        <begin position="194"/>
        <end position="210"/>
    </location>
</feature>
<keyword evidence="2 7" id="KW-0812">Transmembrane</keyword>
<dbReference type="GO" id="GO:0004252">
    <property type="term" value="F:serine-type endopeptidase activity"/>
    <property type="evidence" value="ECO:0007669"/>
    <property type="project" value="UniProtKB-UniRule"/>
</dbReference>
<organism evidence="8 9">
    <name type="scientific">Microbacterium testaceum (strain StLB037)</name>
    <dbReference type="NCBI Taxonomy" id="979556"/>
    <lineage>
        <taxon>Bacteria</taxon>
        <taxon>Bacillati</taxon>
        <taxon>Actinomycetota</taxon>
        <taxon>Actinomycetes</taxon>
        <taxon>Micrococcales</taxon>
        <taxon>Microbacteriaceae</taxon>
        <taxon>Microbacterium</taxon>
    </lineage>
</organism>
<evidence type="ECO:0000313" key="9">
    <source>
        <dbReference type="Proteomes" id="UP000186456"/>
    </source>
</evidence>
<keyword evidence="4 7" id="KW-0472">Membrane</keyword>
<keyword evidence="3 7" id="KW-1133">Transmembrane helix</keyword>
<name>A0A1H0P337_MICTS</name>
<feature type="transmembrane region" description="Helical" evidence="7">
    <location>
        <begin position="381"/>
        <end position="400"/>
    </location>
</feature>
<gene>
    <name evidence="8" type="ORF">SAMN04487788_1704</name>
</gene>
<feature type="region of interest" description="Disordered" evidence="6">
    <location>
        <begin position="1"/>
        <end position="23"/>
    </location>
</feature>
<dbReference type="InterPro" id="IPR019533">
    <property type="entry name" value="Peptidase_S26"/>
</dbReference>
<feature type="transmembrane region" description="Helical" evidence="7">
    <location>
        <begin position="162"/>
        <end position="182"/>
    </location>
</feature>
<accession>A0A1H0P337</accession>
<proteinExistence type="predicted"/>
<evidence type="ECO:0000256" key="3">
    <source>
        <dbReference type="ARBA" id="ARBA00022989"/>
    </source>
</evidence>
<evidence type="ECO:0000256" key="7">
    <source>
        <dbReference type="SAM" id="Phobius"/>
    </source>
</evidence>
<dbReference type="PANTHER" id="PTHR10806:SF6">
    <property type="entry name" value="SIGNAL PEPTIDASE COMPLEX CATALYTIC SUBUNIT SEC11"/>
    <property type="match status" value="1"/>
</dbReference>
<dbReference type="GO" id="GO:0016020">
    <property type="term" value="C:membrane"/>
    <property type="evidence" value="ECO:0007669"/>
    <property type="project" value="UniProtKB-SubCell"/>
</dbReference>
<evidence type="ECO:0000313" key="8">
    <source>
        <dbReference type="EMBL" id="SDO99080.1"/>
    </source>
</evidence>
<dbReference type="PANTHER" id="PTHR10806">
    <property type="entry name" value="SIGNAL PEPTIDASE COMPLEX CATALYTIC SUBUNIT SEC11"/>
    <property type="match status" value="1"/>
</dbReference>
<dbReference type="GO" id="GO:0006465">
    <property type="term" value="P:signal peptide processing"/>
    <property type="evidence" value="ECO:0007669"/>
    <property type="project" value="UniProtKB-UniRule"/>
</dbReference>
<dbReference type="GO" id="GO:0009003">
    <property type="term" value="F:signal peptidase activity"/>
    <property type="evidence" value="ECO:0007669"/>
    <property type="project" value="UniProtKB-EC"/>
</dbReference>
<dbReference type="InterPro" id="IPR036286">
    <property type="entry name" value="LexA/Signal_pep-like_sf"/>
</dbReference>
<sequence>MSELIEDPRTPGSTTPPPERPGWARTRAIVGSIVLVAVSLFGLITVVIPLLLGAQTYTVLTASMQPGMPPGTLIAVRPSSIDDVSVGDVVTYQLRSGEPAVVTHRVVGTTSSTGGARLLITRGDANDADDPPVQSEQLRGKVVFAVPYLGYPGIVFGGQERGIVIAAVGVAVVGYGLVLLIFDLVRSHRHRRTTTAFALILVTASAPLLTPTPASASSSQLLVSDDGARFVSDGAVRLFDQPDRIVPGGTLTSTLWIRNASPDPARAGLRLDTAPVGSDPGDTSFARSLTLVVASSPVPQGDQWVSSVIAPGDTLRIDLGVRMDAASGNLSRNADAVVTPVVRLTDATASDPPTGEPGPSLADPAQTGGSLAWTGIRSTPWGMLVAGAAAVVTLGLAVGLRRDQGR</sequence>
<dbReference type="AlphaFoldDB" id="A0A1H0P337"/>
<evidence type="ECO:0000256" key="6">
    <source>
        <dbReference type="SAM" id="MobiDB-lite"/>
    </source>
</evidence>
<dbReference type="EC" id="3.4.21.89" evidence="5"/>
<dbReference type="InterPro" id="IPR001733">
    <property type="entry name" value="Peptidase_S26B"/>
</dbReference>
<evidence type="ECO:0000256" key="2">
    <source>
        <dbReference type="ARBA" id="ARBA00022692"/>
    </source>
</evidence>
<dbReference type="NCBIfam" id="TIGR02228">
    <property type="entry name" value="sigpep_I_arch"/>
    <property type="match status" value="1"/>
</dbReference>
<comment type="subcellular location">
    <subcellularLocation>
        <location evidence="1">Membrane</location>
    </subcellularLocation>
</comment>
<protein>
    <recommendedName>
        <fullName evidence="5">Signal peptidase I</fullName>
        <ecNumber evidence="5">3.4.21.89</ecNumber>
    </recommendedName>
</protein>
<evidence type="ECO:0000256" key="4">
    <source>
        <dbReference type="ARBA" id="ARBA00023136"/>
    </source>
</evidence>
<dbReference type="SUPFAM" id="SSF51306">
    <property type="entry name" value="LexA/Signal peptidase"/>
    <property type="match status" value="1"/>
</dbReference>
<feature type="transmembrane region" description="Helical" evidence="7">
    <location>
        <begin position="28"/>
        <end position="52"/>
    </location>
</feature>
<evidence type="ECO:0000256" key="5">
    <source>
        <dbReference type="NCBIfam" id="TIGR02228"/>
    </source>
</evidence>
<dbReference type="EMBL" id="FNJN01000003">
    <property type="protein sequence ID" value="SDO99080.1"/>
    <property type="molecule type" value="Genomic_DNA"/>
</dbReference>
<feature type="region of interest" description="Disordered" evidence="6">
    <location>
        <begin position="347"/>
        <end position="367"/>
    </location>
</feature>
<evidence type="ECO:0000256" key="1">
    <source>
        <dbReference type="ARBA" id="ARBA00004370"/>
    </source>
</evidence>
<dbReference type="Proteomes" id="UP000186456">
    <property type="component" value="Unassembled WGS sequence"/>
</dbReference>